<dbReference type="Pfam" id="PF00646">
    <property type="entry name" value="F-box"/>
    <property type="match status" value="1"/>
</dbReference>
<evidence type="ECO:0000313" key="3">
    <source>
        <dbReference type="Proteomes" id="UP000077266"/>
    </source>
</evidence>
<dbReference type="InterPro" id="IPR032675">
    <property type="entry name" value="LRR_dom_sf"/>
</dbReference>
<feature type="domain" description="F-box" evidence="1">
    <location>
        <begin position="73"/>
        <end position="105"/>
    </location>
</feature>
<protein>
    <recommendedName>
        <fullName evidence="1">F-box domain-containing protein</fullName>
    </recommendedName>
</protein>
<dbReference type="InterPro" id="IPR001810">
    <property type="entry name" value="F-box_dom"/>
</dbReference>
<dbReference type="EMBL" id="KV425894">
    <property type="protein sequence ID" value="KZW01342.1"/>
    <property type="molecule type" value="Genomic_DNA"/>
</dbReference>
<dbReference type="InterPro" id="IPR036047">
    <property type="entry name" value="F-box-like_dom_sf"/>
</dbReference>
<dbReference type="CDD" id="cd09917">
    <property type="entry name" value="F-box_SF"/>
    <property type="match status" value="1"/>
</dbReference>
<gene>
    <name evidence="2" type="ORF">EXIGLDRAFT_745133</name>
</gene>
<sequence>MNADGYTTYGLPQVTNTPADLHAAALDRSYDARYGAAHKRSLKTTRLACARDSIRKLRKLDASEMLHSRYSRCIPDELWCMVWQDLPLADRISITRVCHTWRNLALGSPHVWSLVDAVMNIHHPGCDCNKCTTRFAERYFALRHPAFAESNLHFVKRALELGKNSCITLHVSDTMEMSDTQAHMYLGQLLKPHSSRLKAVYLNMFDNWGVRVLFDDLLSFPALRTPTVSCANDSCSNGPRLLASGVLELPTLEELVLPTCISLRGCLPLCTSLRTLSCTVGDTSDIVGILGNCPALSQLNLELLYNLDDSTGRSVPPDRLLDARNTSRRIPDITIRGIRPTRNEADILQIFSAPEIETLCLWYTSSEGPSLHALQDVAAHCAGEIVACSCIKTDLCYIFNLTLGTLKSRQFVLRVDPDDTTSLWKAWKVLGPGACSHLIVDCKLWPTLLLDPDLHESNSMTNTSTFSVLLRHADDLQAFVAAQQGHPGLFPNLQGVLVRGPSAGLTVPAHALLAVIGSLMPKGGCLQILAFPRIAIEGEDPELSKIMEVLGVHANSHINV</sequence>
<dbReference type="Gene3D" id="3.80.10.10">
    <property type="entry name" value="Ribonuclease Inhibitor"/>
    <property type="match status" value="1"/>
</dbReference>
<dbReference type="SUPFAM" id="SSF81383">
    <property type="entry name" value="F-box domain"/>
    <property type="match status" value="1"/>
</dbReference>
<name>A0A165NX23_EXIGL</name>
<dbReference type="InParanoid" id="A0A165NX23"/>
<dbReference type="Proteomes" id="UP000077266">
    <property type="component" value="Unassembled WGS sequence"/>
</dbReference>
<proteinExistence type="predicted"/>
<accession>A0A165NX23</accession>
<reference evidence="2 3" key="1">
    <citation type="journal article" date="2016" name="Mol. Biol. Evol.">
        <title>Comparative Genomics of Early-Diverging Mushroom-Forming Fungi Provides Insights into the Origins of Lignocellulose Decay Capabilities.</title>
        <authorList>
            <person name="Nagy L.G."/>
            <person name="Riley R."/>
            <person name="Tritt A."/>
            <person name="Adam C."/>
            <person name="Daum C."/>
            <person name="Floudas D."/>
            <person name="Sun H."/>
            <person name="Yadav J.S."/>
            <person name="Pangilinan J."/>
            <person name="Larsson K.H."/>
            <person name="Matsuura K."/>
            <person name="Barry K."/>
            <person name="Labutti K."/>
            <person name="Kuo R."/>
            <person name="Ohm R.A."/>
            <person name="Bhattacharya S.S."/>
            <person name="Shirouzu T."/>
            <person name="Yoshinaga Y."/>
            <person name="Martin F.M."/>
            <person name="Grigoriev I.V."/>
            <person name="Hibbett D.S."/>
        </authorList>
    </citation>
    <scope>NUCLEOTIDE SEQUENCE [LARGE SCALE GENOMIC DNA]</scope>
    <source>
        <strain evidence="2 3">HHB12029</strain>
    </source>
</reference>
<evidence type="ECO:0000259" key="1">
    <source>
        <dbReference type="Pfam" id="PF00646"/>
    </source>
</evidence>
<keyword evidence="3" id="KW-1185">Reference proteome</keyword>
<dbReference type="SUPFAM" id="SSF52047">
    <property type="entry name" value="RNI-like"/>
    <property type="match status" value="1"/>
</dbReference>
<organism evidence="2 3">
    <name type="scientific">Exidia glandulosa HHB12029</name>
    <dbReference type="NCBI Taxonomy" id="1314781"/>
    <lineage>
        <taxon>Eukaryota</taxon>
        <taxon>Fungi</taxon>
        <taxon>Dikarya</taxon>
        <taxon>Basidiomycota</taxon>
        <taxon>Agaricomycotina</taxon>
        <taxon>Agaricomycetes</taxon>
        <taxon>Auriculariales</taxon>
        <taxon>Exidiaceae</taxon>
        <taxon>Exidia</taxon>
    </lineage>
</organism>
<evidence type="ECO:0000313" key="2">
    <source>
        <dbReference type="EMBL" id="KZW01342.1"/>
    </source>
</evidence>
<dbReference type="AlphaFoldDB" id="A0A165NX23"/>